<feature type="transmembrane region" description="Helical" evidence="10">
    <location>
        <begin position="280"/>
        <end position="298"/>
    </location>
</feature>
<feature type="transmembrane region" description="Helical" evidence="10">
    <location>
        <begin position="214"/>
        <end position="232"/>
    </location>
</feature>
<feature type="domain" description="Protein O-mannosyl-transferase C-terminal four TM" evidence="12">
    <location>
        <begin position="370"/>
        <end position="560"/>
    </location>
</feature>
<dbReference type="EMBL" id="JAMRYM010000049">
    <property type="protein sequence ID" value="MCM6763112.1"/>
    <property type="molecule type" value="Genomic_DNA"/>
</dbReference>
<evidence type="ECO:0000259" key="12">
    <source>
        <dbReference type="Pfam" id="PF16192"/>
    </source>
</evidence>
<comment type="caution">
    <text evidence="13">The sequence shown here is derived from an EMBL/GenBank/DDBJ whole genome shotgun (WGS) entry which is preliminary data.</text>
</comment>
<evidence type="ECO:0000259" key="11">
    <source>
        <dbReference type="Pfam" id="PF02366"/>
    </source>
</evidence>
<evidence type="ECO:0000256" key="1">
    <source>
        <dbReference type="ARBA" id="ARBA00004127"/>
    </source>
</evidence>
<dbReference type="Pfam" id="PF16192">
    <property type="entry name" value="PMT_4TMC"/>
    <property type="match status" value="1"/>
</dbReference>
<comment type="subcellular location">
    <subcellularLocation>
        <location evidence="10">Cell membrane</location>
    </subcellularLocation>
    <subcellularLocation>
        <location evidence="1">Endomembrane system</location>
        <topology evidence="1">Multi-pass membrane protein</topology>
    </subcellularLocation>
</comment>
<feature type="transmembrane region" description="Helical" evidence="10">
    <location>
        <begin position="318"/>
        <end position="338"/>
    </location>
</feature>
<reference evidence="13" key="1">
    <citation type="submission" date="2022-06" db="EMBL/GenBank/DDBJ databases">
        <title>Whole genome shotgun sequencing (WGS) of Rathayibacter sp. ZW T2_19, isolated from stored onions (Allium cepa).</title>
        <authorList>
            <person name="Stoll D.A."/>
            <person name="Huch M."/>
        </authorList>
    </citation>
    <scope>NUCLEOTIDE SEQUENCE</scope>
    <source>
        <strain evidence="13">ZW T2_19</strain>
    </source>
</reference>
<evidence type="ECO:0000256" key="5">
    <source>
        <dbReference type="ARBA" id="ARBA00022679"/>
    </source>
</evidence>
<feature type="transmembrane region" description="Helical" evidence="10">
    <location>
        <begin position="162"/>
        <end position="183"/>
    </location>
</feature>
<feature type="transmembrane region" description="Helical" evidence="10">
    <location>
        <begin position="519"/>
        <end position="541"/>
    </location>
</feature>
<evidence type="ECO:0000256" key="6">
    <source>
        <dbReference type="ARBA" id="ARBA00022692"/>
    </source>
</evidence>
<dbReference type="AlphaFoldDB" id="A0A9X2DXQ5"/>
<evidence type="ECO:0000313" key="13">
    <source>
        <dbReference type="EMBL" id="MCM6763112.1"/>
    </source>
</evidence>
<keyword evidence="4 10" id="KW-0328">Glycosyltransferase</keyword>
<proteinExistence type="inferred from homology"/>
<feature type="transmembrane region" description="Helical" evidence="10">
    <location>
        <begin position="66"/>
        <end position="85"/>
    </location>
</feature>
<dbReference type="PANTHER" id="PTHR10050:SF46">
    <property type="entry name" value="PROTEIN O-MANNOSYL-TRANSFERASE 2"/>
    <property type="match status" value="1"/>
</dbReference>
<evidence type="ECO:0000256" key="9">
    <source>
        <dbReference type="ARBA" id="ARBA00093617"/>
    </source>
</evidence>
<dbReference type="Proteomes" id="UP001155240">
    <property type="component" value="Unassembled WGS sequence"/>
</dbReference>
<protein>
    <recommendedName>
        <fullName evidence="9 10">Polyprenol-phosphate-mannose--protein mannosyltransferase</fullName>
        <ecNumber evidence="10">2.4.1.-</ecNumber>
    </recommendedName>
</protein>
<gene>
    <name evidence="13" type="ORF">NB037_11855</name>
</gene>
<organism evidence="13 14">
    <name type="scientific">Rathayibacter rubneri</name>
    <dbReference type="NCBI Taxonomy" id="2950106"/>
    <lineage>
        <taxon>Bacteria</taxon>
        <taxon>Bacillati</taxon>
        <taxon>Actinomycetota</taxon>
        <taxon>Actinomycetes</taxon>
        <taxon>Micrococcales</taxon>
        <taxon>Microbacteriaceae</taxon>
        <taxon>Rathayibacter</taxon>
    </lineage>
</organism>
<comment type="similarity">
    <text evidence="3 10">Belongs to the glycosyltransferase 39 family.</text>
</comment>
<dbReference type="InterPro" id="IPR032421">
    <property type="entry name" value="PMT_4TMC"/>
</dbReference>
<dbReference type="Pfam" id="PF02366">
    <property type="entry name" value="PMT"/>
    <property type="match status" value="1"/>
</dbReference>
<keyword evidence="6 10" id="KW-0812">Transmembrane</keyword>
<feature type="transmembrane region" description="Helical" evidence="10">
    <location>
        <begin position="436"/>
        <end position="453"/>
    </location>
</feature>
<dbReference type="InterPro" id="IPR003342">
    <property type="entry name" value="ArnT-like_N"/>
</dbReference>
<evidence type="ECO:0000256" key="7">
    <source>
        <dbReference type="ARBA" id="ARBA00022989"/>
    </source>
</evidence>
<accession>A0A9X2DXQ5</accession>
<evidence type="ECO:0000256" key="2">
    <source>
        <dbReference type="ARBA" id="ARBA00004922"/>
    </source>
</evidence>
<evidence type="ECO:0000256" key="10">
    <source>
        <dbReference type="RuleBase" id="RU367007"/>
    </source>
</evidence>
<sequence>MTDRPQRDFDDLLLDSAGATQSVPVEPAAVAAAAPREREPQPDVPRGSWFDDVFTRLTLTPLRRRLWDLGLPIAVVVLAAVLRLWNLGHPRSLVFDETFYVKDAWTLWNLGFEGAWPEDPDPGFAAGDVDTFTGAPSFVVHPPLGKWIIGLGMGAFGADDSVGWRVATAVVGILAVALVIVIGRMLVRSTLIASLAGLFLALDGHAIVMSRVSLLDGILMFVALCGVAAVLLDRRWAELRLAEKVAAGALPSWGPVLWWRPWLLVAGFVFGLAAGVKWTGIYFLAAYGVYLVVVDALMRRRAGVPFWGSGAVLKQGPVTFLLVVPIALAAYLLTWTGWLRTSGGWARQWATEAPGNAWTGALAWVPDWAQSLWHYHVQMYDYSINLRATHPYEANPLTWLLMTRPTSMYFVDQAQGVDGCTAIRCDEAITSVANPLIWYAGVAALLYLLYRLARYREWRAGFVLMGIVAGYLPWMLYLDRTVFQFYCVVFQPYMMLALAMTAGIVMGSPQDERPKRTRGLVIVLVFVALAAALTAFFYPLWTGQQTSFAFWQAHMWLPSWV</sequence>
<evidence type="ECO:0000313" key="14">
    <source>
        <dbReference type="Proteomes" id="UP001155240"/>
    </source>
</evidence>
<dbReference type="RefSeq" id="WP_251946009.1">
    <property type="nucleotide sequence ID" value="NZ_JAMRYM010000049.1"/>
</dbReference>
<feature type="transmembrane region" description="Helical" evidence="10">
    <location>
        <begin position="190"/>
        <end position="208"/>
    </location>
</feature>
<dbReference type="GO" id="GO:0005886">
    <property type="term" value="C:plasma membrane"/>
    <property type="evidence" value="ECO:0007669"/>
    <property type="project" value="UniProtKB-SubCell"/>
</dbReference>
<feature type="transmembrane region" description="Helical" evidence="10">
    <location>
        <begin position="483"/>
        <end position="507"/>
    </location>
</feature>
<keyword evidence="14" id="KW-1185">Reference proteome</keyword>
<keyword evidence="10" id="KW-1003">Cell membrane</keyword>
<evidence type="ECO:0000256" key="4">
    <source>
        <dbReference type="ARBA" id="ARBA00022676"/>
    </source>
</evidence>
<keyword evidence="5 10" id="KW-0808">Transferase</keyword>
<evidence type="ECO:0000256" key="8">
    <source>
        <dbReference type="ARBA" id="ARBA00023136"/>
    </source>
</evidence>
<dbReference type="GO" id="GO:0004169">
    <property type="term" value="F:dolichyl-phosphate-mannose-protein mannosyltransferase activity"/>
    <property type="evidence" value="ECO:0007669"/>
    <property type="project" value="UniProtKB-UniRule"/>
</dbReference>
<feature type="transmembrane region" description="Helical" evidence="10">
    <location>
        <begin position="460"/>
        <end position="477"/>
    </location>
</feature>
<comment type="function">
    <text evidence="10">Protein O-mannosyltransferase that catalyzes the transfer of a single mannose residue from a polyprenol phospho-mannosyl lipidic donor to the hydroxyl group of selected serine and threonine residues in acceptor proteins.</text>
</comment>
<dbReference type="PANTHER" id="PTHR10050">
    <property type="entry name" value="DOLICHYL-PHOSPHATE-MANNOSE--PROTEIN MANNOSYLTRANSFERASE"/>
    <property type="match status" value="1"/>
</dbReference>
<dbReference type="GO" id="GO:0012505">
    <property type="term" value="C:endomembrane system"/>
    <property type="evidence" value="ECO:0007669"/>
    <property type="project" value="UniProtKB-SubCell"/>
</dbReference>
<name>A0A9X2DXQ5_9MICO</name>
<evidence type="ECO:0000256" key="3">
    <source>
        <dbReference type="ARBA" id="ARBA00007222"/>
    </source>
</evidence>
<feature type="domain" description="ArnT-like N-terminal" evidence="11">
    <location>
        <begin position="74"/>
        <end position="330"/>
    </location>
</feature>
<dbReference type="InterPro" id="IPR027005">
    <property type="entry name" value="PMT-like"/>
</dbReference>
<keyword evidence="8 10" id="KW-0472">Membrane</keyword>
<comment type="pathway">
    <text evidence="2 10">Protein modification; protein glycosylation.</text>
</comment>
<dbReference type="EC" id="2.4.1.-" evidence="10"/>
<keyword evidence="7 10" id="KW-1133">Transmembrane helix</keyword>